<dbReference type="AlphaFoldDB" id="A0A4C1VLP7"/>
<gene>
    <name evidence="1" type="ORF">EVAR_32433_1</name>
</gene>
<dbReference type="Proteomes" id="UP000299102">
    <property type="component" value="Unassembled WGS sequence"/>
</dbReference>
<accession>A0A4C1VLP7</accession>
<dbReference type="EMBL" id="BGZK01000367">
    <property type="protein sequence ID" value="GBP39501.1"/>
    <property type="molecule type" value="Genomic_DNA"/>
</dbReference>
<protein>
    <submittedName>
        <fullName evidence="1">Uncharacterized protein</fullName>
    </submittedName>
</protein>
<evidence type="ECO:0000313" key="2">
    <source>
        <dbReference type="Proteomes" id="UP000299102"/>
    </source>
</evidence>
<reference evidence="1 2" key="1">
    <citation type="journal article" date="2019" name="Commun. Biol.">
        <title>The bagworm genome reveals a unique fibroin gene that provides high tensile strength.</title>
        <authorList>
            <person name="Kono N."/>
            <person name="Nakamura H."/>
            <person name="Ohtoshi R."/>
            <person name="Tomita M."/>
            <person name="Numata K."/>
            <person name="Arakawa K."/>
        </authorList>
    </citation>
    <scope>NUCLEOTIDE SEQUENCE [LARGE SCALE GENOMIC DNA]</scope>
</reference>
<organism evidence="1 2">
    <name type="scientific">Eumeta variegata</name>
    <name type="common">Bagworm moth</name>
    <name type="synonym">Eumeta japonica</name>
    <dbReference type="NCBI Taxonomy" id="151549"/>
    <lineage>
        <taxon>Eukaryota</taxon>
        <taxon>Metazoa</taxon>
        <taxon>Ecdysozoa</taxon>
        <taxon>Arthropoda</taxon>
        <taxon>Hexapoda</taxon>
        <taxon>Insecta</taxon>
        <taxon>Pterygota</taxon>
        <taxon>Neoptera</taxon>
        <taxon>Endopterygota</taxon>
        <taxon>Lepidoptera</taxon>
        <taxon>Glossata</taxon>
        <taxon>Ditrysia</taxon>
        <taxon>Tineoidea</taxon>
        <taxon>Psychidae</taxon>
        <taxon>Oiketicinae</taxon>
        <taxon>Eumeta</taxon>
    </lineage>
</organism>
<sequence length="163" mass="17554">MKVITEPHCLSVDNHIRREARCAIMIIQVTSSQFRVSFILTDCGEAQKEGCEFDLYAAYKINKSCKESVAVAGAGGVGPARAFIGPASRTSPCVLGLARDEAAPLSRRGEITAKSGGYAPVRSYFKFVTKRAATRSARACSPTRAAFSVRWAEAVGGEITYKK</sequence>
<name>A0A4C1VLP7_EUMVA</name>
<proteinExistence type="predicted"/>
<keyword evidence="2" id="KW-1185">Reference proteome</keyword>
<comment type="caution">
    <text evidence="1">The sequence shown here is derived from an EMBL/GenBank/DDBJ whole genome shotgun (WGS) entry which is preliminary data.</text>
</comment>
<evidence type="ECO:0000313" key="1">
    <source>
        <dbReference type="EMBL" id="GBP39501.1"/>
    </source>
</evidence>